<dbReference type="PRINTS" id="PR00469">
    <property type="entry name" value="PNDRDTASEII"/>
</dbReference>
<name>A0A3A5MEZ3_9MICC</name>
<evidence type="ECO:0000313" key="5">
    <source>
        <dbReference type="EMBL" id="RJT83038.1"/>
    </source>
</evidence>
<gene>
    <name evidence="5" type="ORF">D6T63_00825</name>
</gene>
<keyword evidence="1" id="KW-0285">Flavoprotein</keyword>
<reference evidence="5 6" key="1">
    <citation type="submission" date="2018-09" db="EMBL/GenBank/DDBJ databases">
        <title>Novel species of Arthrobacter.</title>
        <authorList>
            <person name="Liu Q."/>
            <person name="Xin Y.-H."/>
        </authorList>
    </citation>
    <scope>NUCLEOTIDE SEQUENCE [LARGE SCALE GENOMIC DNA]</scope>
    <source>
        <strain evidence="5 6">Hz2</strain>
    </source>
</reference>
<feature type="domain" description="FAD/NAD(P)-binding" evidence="4">
    <location>
        <begin position="12"/>
        <end position="295"/>
    </location>
</feature>
<keyword evidence="6" id="KW-1185">Reference proteome</keyword>
<dbReference type="RefSeq" id="WP_120147132.1">
    <property type="nucleotide sequence ID" value="NZ_QZVT01000001.1"/>
</dbReference>
<dbReference type="OrthoDB" id="9786503at2"/>
<dbReference type="EMBL" id="QZVT01000001">
    <property type="protein sequence ID" value="RJT83038.1"/>
    <property type="molecule type" value="Genomic_DNA"/>
</dbReference>
<accession>A0A3A5MEZ3</accession>
<organism evidence="5 6">
    <name type="scientific">Arthrobacter cheniae</name>
    <dbReference type="NCBI Taxonomy" id="1258888"/>
    <lineage>
        <taxon>Bacteria</taxon>
        <taxon>Bacillati</taxon>
        <taxon>Actinomycetota</taxon>
        <taxon>Actinomycetes</taxon>
        <taxon>Micrococcales</taxon>
        <taxon>Micrococcaceae</taxon>
        <taxon>Arthrobacter</taxon>
    </lineage>
</organism>
<dbReference type="InterPro" id="IPR036188">
    <property type="entry name" value="FAD/NAD-bd_sf"/>
</dbReference>
<sequence>MSSLHNASRTRYDVVVIGGGAAGLSAAVTLSRALRSVLVIDAGAPRNAPAHGVHGFLTREGMDPLALLAAGRAEAEAYGAAIVAAEATDVRHASEGFEVVLEDGRVVVGRRLLLTTGLIDELPAIPGLDRQWGTGVVHCPYCHGYEIRGKRIGVLGTGAMSVHQTLLFRQWSGDITLFLNDTVVPSEEEWEKLAARSIRVVDGAVVSADETNGVLTGVTVEGGSRFDIEALAVGTRMRARGDLLGALGLGMQEHPSGMGLFIEPGPMGTTAVPGVYVAGNVSNISAQVIVAAAEGTMAGAMINAHLVEEETAWAVDGYAGPFSASMEAEVSERILGTRRHGLDDGLGIGLSDGMDKGLGDGQGGDTEDAVSLVAAAPDGGTHHAR</sequence>
<evidence type="ECO:0000313" key="6">
    <source>
        <dbReference type="Proteomes" id="UP000272560"/>
    </source>
</evidence>
<dbReference type="InterPro" id="IPR050097">
    <property type="entry name" value="Ferredoxin-NADP_redctase_2"/>
</dbReference>
<dbReference type="Pfam" id="PF07992">
    <property type="entry name" value="Pyr_redox_2"/>
    <property type="match status" value="1"/>
</dbReference>
<keyword evidence="2" id="KW-0560">Oxidoreductase</keyword>
<dbReference type="Proteomes" id="UP000272560">
    <property type="component" value="Unassembled WGS sequence"/>
</dbReference>
<dbReference type="PANTHER" id="PTHR48105">
    <property type="entry name" value="THIOREDOXIN REDUCTASE 1-RELATED-RELATED"/>
    <property type="match status" value="1"/>
</dbReference>
<dbReference type="Gene3D" id="3.50.50.60">
    <property type="entry name" value="FAD/NAD(P)-binding domain"/>
    <property type="match status" value="2"/>
</dbReference>
<dbReference type="SUPFAM" id="SSF51905">
    <property type="entry name" value="FAD/NAD(P)-binding domain"/>
    <property type="match status" value="1"/>
</dbReference>
<evidence type="ECO:0000259" key="4">
    <source>
        <dbReference type="Pfam" id="PF07992"/>
    </source>
</evidence>
<dbReference type="GO" id="GO:0004791">
    <property type="term" value="F:thioredoxin-disulfide reductase (NADPH) activity"/>
    <property type="evidence" value="ECO:0007669"/>
    <property type="project" value="UniProtKB-EC"/>
</dbReference>
<dbReference type="PRINTS" id="PR00368">
    <property type="entry name" value="FADPNR"/>
</dbReference>
<dbReference type="AlphaFoldDB" id="A0A3A5MEZ3"/>
<comment type="catalytic activity">
    <reaction evidence="3">
        <text>[thioredoxin]-dithiol + NADP(+) = [thioredoxin]-disulfide + NADPH + H(+)</text>
        <dbReference type="Rhea" id="RHEA:20345"/>
        <dbReference type="Rhea" id="RHEA-COMP:10698"/>
        <dbReference type="Rhea" id="RHEA-COMP:10700"/>
        <dbReference type="ChEBI" id="CHEBI:15378"/>
        <dbReference type="ChEBI" id="CHEBI:29950"/>
        <dbReference type="ChEBI" id="CHEBI:50058"/>
        <dbReference type="ChEBI" id="CHEBI:57783"/>
        <dbReference type="ChEBI" id="CHEBI:58349"/>
        <dbReference type="EC" id="1.8.1.9"/>
    </reaction>
</comment>
<evidence type="ECO:0000256" key="1">
    <source>
        <dbReference type="ARBA" id="ARBA00022630"/>
    </source>
</evidence>
<comment type="caution">
    <text evidence="5">The sequence shown here is derived from an EMBL/GenBank/DDBJ whole genome shotgun (WGS) entry which is preliminary data.</text>
</comment>
<protein>
    <submittedName>
        <fullName evidence="5">NAD(P)/FAD-dependent oxidoreductase</fullName>
    </submittedName>
</protein>
<evidence type="ECO:0000256" key="2">
    <source>
        <dbReference type="ARBA" id="ARBA00023002"/>
    </source>
</evidence>
<dbReference type="InterPro" id="IPR023753">
    <property type="entry name" value="FAD/NAD-binding_dom"/>
</dbReference>
<evidence type="ECO:0000256" key="3">
    <source>
        <dbReference type="ARBA" id="ARBA00048132"/>
    </source>
</evidence>
<proteinExistence type="predicted"/>